<dbReference type="AlphaFoldDB" id="A0AAJ0FAR3"/>
<evidence type="ECO:0000313" key="3">
    <source>
        <dbReference type="Proteomes" id="UP001239445"/>
    </source>
</evidence>
<evidence type="ECO:0000256" key="1">
    <source>
        <dbReference type="SAM" id="MobiDB-lite"/>
    </source>
</evidence>
<proteinExistence type="predicted"/>
<dbReference type="Proteomes" id="UP001239445">
    <property type="component" value="Unassembled WGS sequence"/>
</dbReference>
<sequence>MDSAAEAELQRRRERARISQRAFRIRQAAELSALREENARLKAAIGHVADAVQTHDRPALRTVIRNAAEAAGLKSGSPADRDTSESIIIPPTESAAPTSTTPPGDMFQTAFSLCAPVPEICCSTFRLDSGLLSLPSGDDHGIINPPADVALYLGANRHTLAGQLYWYCTEASLALLYRLGGREPSRARVIASGHPFFVGMLRYVATLCSTSYIIALAEARVQFFRLGYCSAENPAAAEYSSTMVRERIETVHRLGEEEAAAAGVEGEWWGPRDVEHVAYSSLTAGKTREKFIHQLWLGATCFGDEPRWRASRVMTLVEGLVREENFC</sequence>
<dbReference type="CDD" id="cd14688">
    <property type="entry name" value="bZIP_YAP"/>
    <property type="match status" value="1"/>
</dbReference>
<comment type="caution">
    <text evidence="2">The sequence shown here is derived from an EMBL/GenBank/DDBJ whole genome shotgun (WGS) entry which is preliminary data.</text>
</comment>
<gene>
    <name evidence="2" type="ORF">QBC47DRAFT_361585</name>
</gene>
<keyword evidence="3" id="KW-1185">Reference proteome</keyword>
<accession>A0AAJ0FAR3</accession>
<organism evidence="2 3">
    <name type="scientific">Echria macrotheca</name>
    <dbReference type="NCBI Taxonomy" id="438768"/>
    <lineage>
        <taxon>Eukaryota</taxon>
        <taxon>Fungi</taxon>
        <taxon>Dikarya</taxon>
        <taxon>Ascomycota</taxon>
        <taxon>Pezizomycotina</taxon>
        <taxon>Sordariomycetes</taxon>
        <taxon>Sordariomycetidae</taxon>
        <taxon>Sordariales</taxon>
        <taxon>Schizotheciaceae</taxon>
        <taxon>Echria</taxon>
    </lineage>
</organism>
<protein>
    <recommendedName>
        <fullName evidence="4">BZIP domain-containing protein</fullName>
    </recommendedName>
</protein>
<dbReference type="EMBL" id="MU839835">
    <property type="protein sequence ID" value="KAK1754529.1"/>
    <property type="molecule type" value="Genomic_DNA"/>
</dbReference>
<feature type="compositionally biased region" description="Low complexity" evidence="1">
    <location>
        <begin position="90"/>
        <end position="102"/>
    </location>
</feature>
<reference evidence="2" key="1">
    <citation type="submission" date="2023-06" db="EMBL/GenBank/DDBJ databases">
        <title>Genome-scale phylogeny and comparative genomics of the fungal order Sordariales.</title>
        <authorList>
            <consortium name="Lawrence Berkeley National Laboratory"/>
            <person name="Hensen N."/>
            <person name="Bonometti L."/>
            <person name="Westerberg I."/>
            <person name="Brannstrom I.O."/>
            <person name="Guillou S."/>
            <person name="Cros-Aarteil S."/>
            <person name="Calhoun S."/>
            <person name="Haridas S."/>
            <person name="Kuo A."/>
            <person name="Mondo S."/>
            <person name="Pangilinan J."/>
            <person name="Riley R."/>
            <person name="Labutti K."/>
            <person name="Andreopoulos B."/>
            <person name="Lipzen A."/>
            <person name="Chen C."/>
            <person name="Yanf M."/>
            <person name="Daum C."/>
            <person name="Ng V."/>
            <person name="Clum A."/>
            <person name="Steindorff A."/>
            <person name="Ohm R."/>
            <person name="Martin F."/>
            <person name="Silar P."/>
            <person name="Natvig D."/>
            <person name="Lalanne C."/>
            <person name="Gautier V."/>
            <person name="Ament-Velasquez S.L."/>
            <person name="Kruys A."/>
            <person name="Hutchinson M.I."/>
            <person name="Powell A.J."/>
            <person name="Barry K."/>
            <person name="Miller A.N."/>
            <person name="Grigoriev I.V."/>
            <person name="Debuchy R."/>
            <person name="Gladieux P."/>
            <person name="Thoren M.H."/>
            <person name="Johannesson H."/>
        </authorList>
    </citation>
    <scope>NUCLEOTIDE SEQUENCE</scope>
    <source>
        <strain evidence="2">PSN4</strain>
    </source>
</reference>
<evidence type="ECO:0000313" key="2">
    <source>
        <dbReference type="EMBL" id="KAK1754529.1"/>
    </source>
</evidence>
<name>A0AAJ0FAR3_9PEZI</name>
<feature type="region of interest" description="Disordered" evidence="1">
    <location>
        <begin position="71"/>
        <end position="102"/>
    </location>
</feature>
<evidence type="ECO:0008006" key="4">
    <source>
        <dbReference type="Google" id="ProtNLM"/>
    </source>
</evidence>